<evidence type="ECO:0000313" key="6">
    <source>
        <dbReference type="EMBL" id="MBL4932887.1"/>
    </source>
</evidence>
<dbReference type="PROSITE" id="PS00770">
    <property type="entry name" value="AA_TRANSFER_CLASS_4"/>
    <property type="match status" value="1"/>
</dbReference>
<keyword evidence="3 5" id="KW-0663">Pyridoxal phosphate</keyword>
<keyword evidence="7" id="KW-1185">Reference proteome</keyword>
<dbReference type="EMBL" id="JAESWA010000023">
    <property type="protein sequence ID" value="MBL4932887.1"/>
    <property type="molecule type" value="Genomic_DNA"/>
</dbReference>
<proteinExistence type="inferred from homology"/>
<dbReference type="PANTHER" id="PTHR42743:SF11">
    <property type="entry name" value="AMINODEOXYCHORISMATE LYASE"/>
    <property type="match status" value="1"/>
</dbReference>
<keyword evidence="6" id="KW-0808">Transferase</keyword>
<dbReference type="GO" id="GO:0008652">
    <property type="term" value="P:amino acid biosynthetic process"/>
    <property type="evidence" value="ECO:0007669"/>
    <property type="project" value="UniProtKB-ARBA"/>
</dbReference>
<dbReference type="CDD" id="cd00449">
    <property type="entry name" value="PLPDE_IV"/>
    <property type="match status" value="1"/>
</dbReference>
<dbReference type="GO" id="GO:0008483">
    <property type="term" value="F:transaminase activity"/>
    <property type="evidence" value="ECO:0007669"/>
    <property type="project" value="UniProtKB-KW"/>
</dbReference>
<evidence type="ECO:0000256" key="3">
    <source>
        <dbReference type="ARBA" id="ARBA00022898"/>
    </source>
</evidence>
<protein>
    <submittedName>
        <fullName evidence="6">Aminotransferase class IV family protein</fullName>
    </submittedName>
</protein>
<dbReference type="FunFam" id="3.20.10.10:FF:000002">
    <property type="entry name" value="D-alanine aminotransferase"/>
    <property type="match status" value="1"/>
</dbReference>
<evidence type="ECO:0000256" key="5">
    <source>
        <dbReference type="RuleBase" id="RU004516"/>
    </source>
</evidence>
<dbReference type="AlphaFoldDB" id="A0A937FIQ5"/>
<dbReference type="RefSeq" id="WP_202768270.1">
    <property type="nucleotide sequence ID" value="NZ_JAESWA010000023.1"/>
</dbReference>
<dbReference type="Pfam" id="PF01063">
    <property type="entry name" value="Aminotran_4"/>
    <property type="match status" value="1"/>
</dbReference>
<sequence length="268" mass="31178">MAIAQNYYIENEKVKEAKEYHEENEGVVIYEVLRIIKGIPLFLEEHLKRMDNSFKLINKVNPYDSEIIKKSIEKLVEVNSVYEGNVKITVEVMDREDVLRVYYIPHSYPTEEQYENGVKTILYFGERENPNAKIVNNNFRNEVNEKIKDAEAYEAILVDRNGYITEGSRSNIFMIRGDEVLTSPLKDVLPGVTRGEIIELCKDNNLILKEEKVSYRDIENLDGLFITGTSPKILPISQVEGFIFNSNLNDIIKKLMKSYENKIYDYIN</sequence>
<comment type="caution">
    <text evidence="6">The sequence shown here is derived from an EMBL/GenBank/DDBJ whole genome shotgun (WGS) entry which is preliminary data.</text>
</comment>
<dbReference type="Gene3D" id="3.20.10.10">
    <property type="entry name" value="D-amino Acid Aminotransferase, subunit A, domain 2"/>
    <property type="match status" value="1"/>
</dbReference>
<reference evidence="6" key="1">
    <citation type="submission" date="2021-01" db="EMBL/GenBank/DDBJ databases">
        <title>Genome public.</title>
        <authorList>
            <person name="Liu C."/>
            <person name="Sun Q."/>
        </authorList>
    </citation>
    <scope>NUCLEOTIDE SEQUENCE</scope>
    <source>
        <strain evidence="6">YIM B02565</strain>
    </source>
</reference>
<dbReference type="Gene3D" id="3.30.470.10">
    <property type="match status" value="1"/>
</dbReference>
<dbReference type="InterPro" id="IPR043131">
    <property type="entry name" value="BCAT-like_N"/>
</dbReference>
<keyword evidence="6" id="KW-0032">Aminotransferase</keyword>
<comment type="similarity">
    <text evidence="2 4">Belongs to the class-IV pyridoxal-phosphate-dependent aminotransferase family.</text>
</comment>
<dbReference type="InterPro" id="IPR050571">
    <property type="entry name" value="Class-IV_PLP-Dep_Aminotrnsfr"/>
</dbReference>
<evidence type="ECO:0000313" key="7">
    <source>
        <dbReference type="Proteomes" id="UP000623681"/>
    </source>
</evidence>
<dbReference type="GO" id="GO:0046394">
    <property type="term" value="P:carboxylic acid biosynthetic process"/>
    <property type="evidence" value="ECO:0007669"/>
    <property type="project" value="UniProtKB-ARBA"/>
</dbReference>
<dbReference type="InterPro" id="IPR043132">
    <property type="entry name" value="BCAT-like_C"/>
</dbReference>
<organism evidence="6 7">
    <name type="scientific">Clostridium paridis</name>
    <dbReference type="NCBI Taxonomy" id="2803863"/>
    <lineage>
        <taxon>Bacteria</taxon>
        <taxon>Bacillati</taxon>
        <taxon>Bacillota</taxon>
        <taxon>Clostridia</taxon>
        <taxon>Eubacteriales</taxon>
        <taxon>Clostridiaceae</taxon>
        <taxon>Clostridium</taxon>
    </lineage>
</organism>
<name>A0A937FIQ5_9CLOT</name>
<evidence type="ECO:0000256" key="1">
    <source>
        <dbReference type="ARBA" id="ARBA00001933"/>
    </source>
</evidence>
<dbReference type="SUPFAM" id="SSF56752">
    <property type="entry name" value="D-aminoacid aminotransferase-like PLP-dependent enzymes"/>
    <property type="match status" value="1"/>
</dbReference>
<evidence type="ECO:0000256" key="2">
    <source>
        <dbReference type="ARBA" id="ARBA00009320"/>
    </source>
</evidence>
<dbReference type="InterPro" id="IPR036038">
    <property type="entry name" value="Aminotransferase-like"/>
</dbReference>
<dbReference type="GO" id="GO:0005829">
    <property type="term" value="C:cytosol"/>
    <property type="evidence" value="ECO:0007669"/>
    <property type="project" value="TreeGrafter"/>
</dbReference>
<dbReference type="PANTHER" id="PTHR42743">
    <property type="entry name" value="AMINO-ACID AMINOTRANSFERASE"/>
    <property type="match status" value="1"/>
</dbReference>
<gene>
    <name evidence="6" type="ORF">JK634_13825</name>
</gene>
<dbReference type="InterPro" id="IPR018300">
    <property type="entry name" value="Aminotrans_IV_CS"/>
</dbReference>
<dbReference type="Proteomes" id="UP000623681">
    <property type="component" value="Unassembled WGS sequence"/>
</dbReference>
<accession>A0A937FIQ5</accession>
<dbReference type="InterPro" id="IPR001544">
    <property type="entry name" value="Aminotrans_IV"/>
</dbReference>
<evidence type="ECO:0000256" key="4">
    <source>
        <dbReference type="RuleBase" id="RU004106"/>
    </source>
</evidence>
<comment type="cofactor">
    <cofactor evidence="1 5">
        <name>pyridoxal 5'-phosphate</name>
        <dbReference type="ChEBI" id="CHEBI:597326"/>
    </cofactor>
</comment>